<keyword evidence="1" id="KW-1133">Transmembrane helix</keyword>
<keyword evidence="1" id="KW-0472">Membrane</keyword>
<evidence type="ECO:0000313" key="2">
    <source>
        <dbReference type="EMBL" id="EEC56199.1"/>
    </source>
</evidence>
<sequence>MTAVQYRYYNIPSTELNTSGATIAIIIIDITTTRIFFILYACKINHNFPFRRLSMIFIIVLILSLAFTAFVKYTYRRDRLTESAYLERESRANATRRQSLDSLDYITIPLDSLPFFSNPSKEIASCQETIRHLASCRIVNLQGITNTDLKLTYGAANLPALSEYDNNYASLTGTIVKWGEQLINEGHVEEAVRVLEFGIECGTDTSSNYILLASCYIKNGDSDKFNNLRNRVHMLNTPMKKYILKKMDELNA</sequence>
<keyword evidence="3" id="KW-1185">Reference proteome</keyword>
<reference evidence="2 3" key="2">
    <citation type="submission" date="2008-11" db="EMBL/GenBank/DDBJ databases">
        <authorList>
            <person name="Fulton L."/>
            <person name="Clifton S."/>
            <person name="Fulton B."/>
            <person name="Xu J."/>
            <person name="Minx P."/>
            <person name="Pepin K.H."/>
            <person name="Johnson M."/>
            <person name="Bhonagiri V."/>
            <person name="Nash W.E."/>
            <person name="Mardis E.R."/>
            <person name="Wilson R.K."/>
        </authorList>
    </citation>
    <scope>NUCLEOTIDE SEQUENCE [LARGE SCALE GENOMIC DNA]</scope>
    <source>
        <strain evidence="2 3">ATCC 43243</strain>
    </source>
</reference>
<evidence type="ECO:0000256" key="1">
    <source>
        <dbReference type="SAM" id="Phobius"/>
    </source>
</evidence>
<dbReference type="EMBL" id="ABVQ01000037">
    <property type="protein sequence ID" value="EEC56199.1"/>
    <property type="molecule type" value="Genomic_DNA"/>
</dbReference>
<name>B7AVF8_9FIRM</name>
<gene>
    <name evidence="2" type="ORF">BACPEC_02706</name>
</gene>
<accession>B7AVF8</accession>
<dbReference type="HOGENOM" id="CLU_096346_0_0_9"/>
<dbReference type="eggNOG" id="ENOG5032S3D">
    <property type="taxonomic scope" value="Bacteria"/>
</dbReference>
<evidence type="ECO:0000313" key="3">
    <source>
        <dbReference type="Proteomes" id="UP000003136"/>
    </source>
</evidence>
<organism evidence="2 3">
    <name type="scientific">[Bacteroides] pectinophilus ATCC 43243</name>
    <dbReference type="NCBI Taxonomy" id="483218"/>
    <lineage>
        <taxon>Bacteria</taxon>
        <taxon>Bacillati</taxon>
        <taxon>Bacillota</taxon>
        <taxon>Clostridia</taxon>
        <taxon>Eubacteriales</taxon>
    </lineage>
</organism>
<dbReference type="Proteomes" id="UP000003136">
    <property type="component" value="Unassembled WGS sequence"/>
</dbReference>
<feature type="transmembrane region" description="Helical" evidence="1">
    <location>
        <begin position="53"/>
        <end position="75"/>
    </location>
</feature>
<dbReference type="STRING" id="483218.BACPEC_02706"/>
<dbReference type="AlphaFoldDB" id="B7AVF8"/>
<proteinExistence type="predicted"/>
<reference evidence="2 3" key="1">
    <citation type="submission" date="2008-11" db="EMBL/GenBank/DDBJ databases">
        <title>Draft genome sequence of Bacteroides pectinophilus (ATCC 43243).</title>
        <authorList>
            <person name="Sudarsanam P."/>
            <person name="Ley R."/>
            <person name="Guruge J."/>
            <person name="Turnbaugh P.J."/>
            <person name="Mahowald M."/>
            <person name="Liep D."/>
            <person name="Gordon J."/>
        </authorList>
    </citation>
    <scope>NUCLEOTIDE SEQUENCE [LARGE SCALE GENOMIC DNA]</scope>
    <source>
        <strain evidence="2 3">ATCC 43243</strain>
    </source>
</reference>
<comment type="caution">
    <text evidence="2">The sequence shown here is derived from an EMBL/GenBank/DDBJ whole genome shotgun (WGS) entry which is preliminary data.</text>
</comment>
<keyword evidence="1" id="KW-0812">Transmembrane</keyword>
<protein>
    <submittedName>
        <fullName evidence="2">Uncharacterized protein</fullName>
    </submittedName>
</protein>
<feature type="transmembrane region" description="Helical" evidence="1">
    <location>
        <begin position="20"/>
        <end position="41"/>
    </location>
</feature>